<gene>
    <name evidence="1" type="ORF">WN50_06210</name>
</gene>
<dbReference type="RefSeq" id="WP_046277648.1">
    <property type="nucleotide sequence ID" value="NZ_LATL02000205.1"/>
</dbReference>
<evidence type="ECO:0000313" key="1">
    <source>
        <dbReference type="EMBL" id="KKD38930.1"/>
    </source>
</evidence>
<dbReference type="OrthoDB" id="197283at2"/>
<dbReference type="AlphaFoldDB" id="A0A0F5YL72"/>
<reference evidence="1 2" key="1">
    <citation type="submission" date="2015-06" db="EMBL/GenBank/DDBJ databases">
        <title>Draft genome assembly of filamentous brackish cyanobacterium Limnoraphis robusta strain CS-951.</title>
        <authorList>
            <person name="Willis A."/>
            <person name="Parks M."/>
            <person name="Burford M.A."/>
        </authorList>
    </citation>
    <scope>NUCLEOTIDE SEQUENCE [LARGE SCALE GENOMIC DNA]</scope>
    <source>
        <strain evidence="1 2">CS-951</strain>
    </source>
</reference>
<protein>
    <submittedName>
        <fullName evidence="1">Addiction module antitoxin</fullName>
    </submittedName>
</protein>
<organism evidence="1 2">
    <name type="scientific">Limnoraphis robusta CS-951</name>
    <dbReference type="NCBI Taxonomy" id="1637645"/>
    <lineage>
        <taxon>Bacteria</taxon>
        <taxon>Bacillati</taxon>
        <taxon>Cyanobacteriota</taxon>
        <taxon>Cyanophyceae</taxon>
        <taxon>Oscillatoriophycideae</taxon>
        <taxon>Oscillatoriales</taxon>
        <taxon>Sirenicapillariaceae</taxon>
        <taxon>Limnoraphis</taxon>
    </lineage>
</organism>
<dbReference type="Proteomes" id="UP000033607">
    <property type="component" value="Unassembled WGS sequence"/>
</dbReference>
<comment type="caution">
    <text evidence="1">The sequence shown here is derived from an EMBL/GenBank/DDBJ whole genome shotgun (WGS) entry which is preliminary data.</text>
</comment>
<evidence type="ECO:0000313" key="2">
    <source>
        <dbReference type="Proteomes" id="UP000033607"/>
    </source>
</evidence>
<name>A0A0F5YL72_9CYAN</name>
<accession>A0A0F5YL72</accession>
<dbReference type="EMBL" id="LATL02000205">
    <property type="protein sequence ID" value="KKD38930.1"/>
    <property type="molecule type" value="Genomic_DNA"/>
</dbReference>
<proteinExistence type="predicted"/>
<sequence>MQNNSSFVNIDLTPEYKRNLKELAKKYRNIRSDTQSVITELQKGNFLGDRLSGFGENYFIYKVRVKNSNLQKGKSAGYRLIYCVESPNSVLLLTIYSKSEQEDISVQAINSILDEFEADEISEQ</sequence>
<dbReference type="PATRIC" id="fig|1637645.4.peg.4062"/>